<dbReference type="OrthoDB" id="5425539at2759"/>
<accession>A0A0A1SRZ5</accession>
<comment type="similarity">
    <text evidence="1">Belongs to the ribonuclease N1/T1 family.</text>
</comment>
<dbReference type="AlphaFoldDB" id="A0A0A1SRZ5"/>
<evidence type="ECO:0000313" key="10">
    <source>
        <dbReference type="EMBL" id="CEJ83173.1"/>
    </source>
</evidence>
<dbReference type="STRING" id="1531966.A0A0A1SRZ5"/>
<dbReference type="InterPro" id="IPR016191">
    <property type="entry name" value="Ribonuclease/ribotoxin"/>
</dbReference>
<evidence type="ECO:0000256" key="3">
    <source>
        <dbReference type="ARBA" id="ARBA00022722"/>
    </source>
</evidence>
<gene>
    <name evidence="10" type="ORF">VHEMI03194</name>
</gene>
<name>A0A0A1SRZ5_9HYPO</name>
<dbReference type="PANTHER" id="PTHR42104">
    <property type="entry name" value="EXTRACELLULAR GUANYL-SPECIFIC RIBONUCLEASE RNTA (AFU_ORTHOLOGUE AFUA_4G03230)"/>
    <property type="match status" value="1"/>
</dbReference>
<keyword evidence="9" id="KW-0732">Signal</keyword>
<keyword evidence="11" id="KW-1185">Reference proteome</keyword>
<keyword evidence="7" id="KW-0456">Lyase</keyword>
<dbReference type="HOGENOM" id="CLU_111658_2_0_1"/>
<evidence type="ECO:0000256" key="9">
    <source>
        <dbReference type="SAM" id="SignalP"/>
    </source>
</evidence>
<protein>
    <recommendedName>
        <fullName evidence="2">ribonuclease T1</fullName>
        <ecNumber evidence="2">4.6.1.24</ecNumber>
    </recommendedName>
</protein>
<sequence length="132" mass="13663">MQFSITALFSVLAVVSAAPAELERRAAATCGSTHYSAGAVDSASQASCQHVQNGDTAGSSTYPHKYNNYEGFNFNGVSGPYYEFPILSSGKIYNGGKPGADRVIINANCEEAGVITHQGASGNNFVACSGTN</sequence>
<feature type="chain" id="PRO_5001979207" description="ribonuclease T1" evidence="9">
    <location>
        <begin position="18"/>
        <end position="132"/>
    </location>
</feature>
<dbReference type="CDD" id="cd00606">
    <property type="entry name" value="fungal_RNase"/>
    <property type="match status" value="1"/>
</dbReference>
<proteinExistence type="inferred from homology"/>
<dbReference type="PANTHER" id="PTHR42104:SF1">
    <property type="entry name" value="EXTRACELLULAR GUANYL-SPECIFIC RIBONUCLEASE RNTA (AFU_ORTHOLOGUE AFUA_4G03230)"/>
    <property type="match status" value="1"/>
</dbReference>
<reference evidence="10 11" key="1">
    <citation type="journal article" date="2015" name="Genome Announc.">
        <title>Draft Genome Sequence and Gene Annotation of the Entomopathogenic Fungus Verticillium hemipterigenum.</title>
        <authorList>
            <person name="Horn F."/>
            <person name="Habel A."/>
            <person name="Scharf D.H."/>
            <person name="Dworschak J."/>
            <person name="Brakhage A.A."/>
            <person name="Guthke R."/>
            <person name="Hertweck C."/>
            <person name="Linde J."/>
        </authorList>
    </citation>
    <scope>NUCLEOTIDE SEQUENCE [LARGE SCALE GENOMIC DNA]</scope>
</reference>
<evidence type="ECO:0000256" key="2">
    <source>
        <dbReference type="ARBA" id="ARBA00012549"/>
    </source>
</evidence>
<dbReference type="InterPro" id="IPR000026">
    <property type="entry name" value="N1-like"/>
</dbReference>
<dbReference type="Gene3D" id="3.10.450.30">
    <property type="entry name" value="Microbial ribonucleases"/>
    <property type="match status" value="1"/>
</dbReference>
<feature type="signal peptide" evidence="9">
    <location>
        <begin position="1"/>
        <end position="17"/>
    </location>
</feature>
<dbReference type="GO" id="GO:0003723">
    <property type="term" value="F:RNA binding"/>
    <property type="evidence" value="ECO:0007669"/>
    <property type="project" value="InterPro"/>
</dbReference>
<dbReference type="Pfam" id="PF00545">
    <property type="entry name" value="Ribonuclease"/>
    <property type="match status" value="1"/>
</dbReference>
<evidence type="ECO:0000256" key="8">
    <source>
        <dbReference type="ARBA" id="ARBA00034015"/>
    </source>
</evidence>
<keyword evidence="6" id="KW-1015">Disulfide bond</keyword>
<keyword evidence="3" id="KW-0540">Nuclease</keyword>
<keyword evidence="4" id="KW-0255">Endonuclease</keyword>
<keyword evidence="5" id="KW-0378">Hydrolase</keyword>
<dbReference type="GO" id="GO:0046589">
    <property type="term" value="F:ribonuclease T1 activity"/>
    <property type="evidence" value="ECO:0007669"/>
    <property type="project" value="UniProtKB-EC"/>
</dbReference>
<evidence type="ECO:0000256" key="4">
    <source>
        <dbReference type="ARBA" id="ARBA00022759"/>
    </source>
</evidence>
<dbReference type="EC" id="4.6.1.24" evidence="2"/>
<evidence type="ECO:0000256" key="5">
    <source>
        <dbReference type="ARBA" id="ARBA00022801"/>
    </source>
</evidence>
<dbReference type="Proteomes" id="UP000039046">
    <property type="component" value="Unassembled WGS sequence"/>
</dbReference>
<dbReference type="SUPFAM" id="SSF53933">
    <property type="entry name" value="Microbial ribonucleases"/>
    <property type="match status" value="1"/>
</dbReference>
<organism evidence="10 11">
    <name type="scientific">[Torrubiella] hemipterigena</name>
    <dbReference type="NCBI Taxonomy" id="1531966"/>
    <lineage>
        <taxon>Eukaryota</taxon>
        <taxon>Fungi</taxon>
        <taxon>Dikarya</taxon>
        <taxon>Ascomycota</taxon>
        <taxon>Pezizomycotina</taxon>
        <taxon>Sordariomycetes</taxon>
        <taxon>Hypocreomycetidae</taxon>
        <taxon>Hypocreales</taxon>
        <taxon>Clavicipitaceae</taxon>
        <taxon>Clavicipitaceae incertae sedis</taxon>
        <taxon>'Torrubiella' clade</taxon>
    </lineage>
</organism>
<comment type="catalytic activity">
    <reaction evidence="8">
        <text>[RNA] containing guanosine + H2O = an [RNA fragment]-3'-guanosine-3'-phosphate + a 5'-hydroxy-ribonucleotide-3'-[RNA fragment].</text>
        <dbReference type="EC" id="4.6.1.24"/>
    </reaction>
</comment>
<evidence type="ECO:0000256" key="7">
    <source>
        <dbReference type="ARBA" id="ARBA00023239"/>
    </source>
</evidence>
<dbReference type="EMBL" id="CDHN01000001">
    <property type="protein sequence ID" value="CEJ83173.1"/>
    <property type="molecule type" value="Genomic_DNA"/>
</dbReference>
<dbReference type="GO" id="GO:0016787">
    <property type="term" value="F:hydrolase activity"/>
    <property type="evidence" value="ECO:0007669"/>
    <property type="project" value="UniProtKB-KW"/>
</dbReference>
<evidence type="ECO:0000256" key="6">
    <source>
        <dbReference type="ARBA" id="ARBA00023157"/>
    </source>
</evidence>
<evidence type="ECO:0000313" key="11">
    <source>
        <dbReference type="Proteomes" id="UP000039046"/>
    </source>
</evidence>
<evidence type="ECO:0000256" key="1">
    <source>
        <dbReference type="ARBA" id="ARBA00009006"/>
    </source>
</evidence>